<dbReference type="GO" id="GO:0006357">
    <property type="term" value="P:regulation of transcription by RNA polymerase II"/>
    <property type="evidence" value="ECO:0007669"/>
    <property type="project" value="TreeGrafter"/>
</dbReference>
<organism evidence="3 4">
    <name type="scientific">Callosobruchus maculatus</name>
    <name type="common">Southern cowpea weevil</name>
    <name type="synonym">Pulse bruchid</name>
    <dbReference type="NCBI Taxonomy" id="64391"/>
    <lineage>
        <taxon>Eukaryota</taxon>
        <taxon>Metazoa</taxon>
        <taxon>Ecdysozoa</taxon>
        <taxon>Arthropoda</taxon>
        <taxon>Hexapoda</taxon>
        <taxon>Insecta</taxon>
        <taxon>Pterygota</taxon>
        <taxon>Neoptera</taxon>
        <taxon>Endopterygota</taxon>
        <taxon>Coleoptera</taxon>
        <taxon>Polyphaga</taxon>
        <taxon>Cucujiformia</taxon>
        <taxon>Chrysomeloidea</taxon>
        <taxon>Chrysomelidae</taxon>
        <taxon>Bruchinae</taxon>
        <taxon>Bruchini</taxon>
        <taxon>Callosobruchus</taxon>
    </lineage>
</organism>
<dbReference type="PROSITE" id="PS51029">
    <property type="entry name" value="MADF"/>
    <property type="match status" value="1"/>
</dbReference>
<dbReference type="GO" id="GO:0005634">
    <property type="term" value="C:nucleus"/>
    <property type="evidence" value="ECO:0007669"/>
    <property type="project" value="TreeGrafter"/>
</dbReference>
<dbReference type="PANTHER" id="PTHR12243">
    <property type="entry name" value="MADF DOMAIN TRANSCRIPTION FACTOR"/>
    <property type="match status" value="1"/>
</dbReference>
<dbReference type="GO" id="GO:0005667">
    <property type="term" value="C:transcription regulator complex"/>
    <property type="evidence" value="ECO:0007669"/>
    <property type="project" value="TreeGrafter"/>
</dbReference>
<feature type="domain" description="MADF" evidence="2">
    <location>
        <begin position="13"/>
        <end position="96"/>
    </location>
</feature>
<reference evidence="3 4" key="1">
    <citation type="submission" date="2019-01" db="EMBL/GenBank/DDBJ databases">
        <authorList>
            <person name="Sayadi A."/>
        </authorList>
    </citation>
    <scope>NUCLEOTIDE SEQUENCE [LARGE SCALE GENOMIC DNA]</scope>
</reference>
<dbReference type="InterPro" id="IPR006578">
    <property type="entry name" value="MADF-dom"/>
</dbReference>
<protein>
    <submittedName>
        <fullName evidence="3">Uncharacterized protein</fullName>
    </submittedName>
</protein>
<evidence type="ECO:0000313" key="4">
    <source>
        <dbReference type="Proteomes" id="UP000410492"/>
    </source>
</evidence>
<keyword evidence="4" id="KW-1185">Reference proteome</keyword>
<accession>A0A653BXU6</accession>
<evidence type="ECO:0000259" key="1">
    <source>
        <dbReference type="PROSITE" id="PS50090"/>
    </source>
</evidence>
<dbReference type="PANTHER" id="PTHR12243:SF67">
    <property type="entry name" value="COREPRESSOR OF PANGOLIN, ISOFORM A-RELATED"/>
    <property type="match status" value="1"/>
</dbReference>
<evidence type="ECO:0000313" key="3">
    <source>
        <dbReference type="EMBL" id="VEN40462.1"/>
    </source>
</evidence>
<dbReference type="InterPro" id="IPR039353">
    <property type="entry name" value="TF_Adf1"/>
</dbReference>
<evidence type="ECO:0000259" key="2">
    <source>
        <dbReference type="PROSITE" id="PS51029"/>
    </source>
</evidence>
<dbReference type="Proteomes" id="UP000410492">
    <property type="component" value="Unassembled WGS sequence"/>
</dbReference>
<sequence length="154" mass="18831">MSKTASKKEENEMLIELVKNYRLLYDPNDVNFTNRIERHRCWEKISENVDMAVPECKKRWRSLRDQYNKKRREYGLASSTNWKYETQMSFLLEFMTDRRYHHLYTMSCKTRRSRRIHGKMTETNILIKICKWQNPKIGELNRQRPGGQEKTYDL</sequence>
<dbReference type="InterPro" id="IPR001005">
    <property type="entry name" value="SANT/Myb"/>
</dbReference>
<name>A0A653BXU6_CALMS</name>
<dbReference type="AlphaFoldDB" id="A0A653BXU6"/>
<feature type="domain" description="Myb-like" evidence="1">
    <location>
        <begin position="1"/>
        <end position="64"/>
    </location>
</feature>
<dbReference type="SMART" id="SM00595">
    <property type="entry name" value="MADF"/>
    <property type="match status" value="1"/>
</dbReference>
<dbReference type="Pfam" id="PF10545">
    <property type="entry name" value="MADF_DNA_bdg"/>
    <property type="match status" value="1"/>
</dbReference>
<dbReference type="OrthoDB" id="10051975at2759"/>
<proteinExistence type="predicted"/>
<dbReference type="PROSITE" id="PS50090">
    <property type="entry name" value="MYB_LIKE"/>
    <property type="match status" value="1"/>
</dbReference>
<dbReference type="EMBL" id="CAACVG010006538">
    <property type="protein sequence ID" value="VEN40462.1"/>
    <property type="molecule type" value="Genomic_DNA"/>
</dbReference>
<gene>
    <name evidence="3" type="ORF">CALMAC_LOCUS4618</name>
</gene>